<dbReference type="GO" id="GO:0005654">
    <property type="term" value="C:nucleoplasm"/>
    <property type="evidence" value="ECO:0007669"/>
    <property type="project" value="UniProtKB-ARBA"/>
</dbReference>
<dbReference type="Gene3D" id="1.20.5.1500">
    <property type="match status" value="1"/>
</dbReference>
<reference evidence="7" key="1">
    <citation type="submission" date="2021-02" db="EMBL/GenBank/DDBJ databases">
        <authorList>
            <person name="Nowell W R."/>
        </authorList>
    </citation>
    <scope>NUCLEOTIDE SEQUENCE</scope>
</reference>
<evidence type="ECO:0000313" key="7">
    <source>
        <dbReference type="EMBL" id="CAF0743017.1"/>
    </source>
</evidence>
<keyword evidence="5" id="KW-0539">Nucleus</keyword>
<feature type="region of interest" description="Disordered" evidence="6">
    <location>
        <begin position="189"/>
        <end position="215"/>
    </location>
</feature>
<protein>
    <submittedName>
        <fullName evidence="7">Uncharacterized protein</fullName>
    </submittedName>
</protein>
<evidence type="ECO:0000256" key="1">
    <source>
        <dbReference type="ARBA" id="ARBA00004123"/>
    </source>
</evidence>
<evidence type="ECO:0000256" key="6">
    <source>
        <dbReference type="SAM" id="MobiDB-lite"/>
    </source>
</evidence>
<dbReference type="EMBL" id="CAJNOR010000001">
    <property type="protein sequence ID" value="CAF0743017.1"/>
    <property type="molecule type" value="Genomic_DNA"/>
</dbReference>
<gene>
    <name evidence="7" type="ORF">XAT740_LOCUS9</name>
</gene>
<accession>A0A813NQA6</accession>
<evidence type="ECO:0000256" key="2">
    <source>
        <dbReference type="ARBA" id="ARBA00022491"/>
    </source>
</evidence>
<keyword evidence="2" id="KW-0678">Repressor</keyword>
<feature type="compositionally biased region" description="Acidic residues" evidence="6">
    <location>
        <begin position="25"/>
        <end position="35"/>
    </location>
</feature>
<comment type="subcellular location">
    <subcellularLocation>
        <location evidence="1">Nucleus</location>
    </subcellularLocation>
</comment>
<keyword evidence="3" id="KW-0805">Transcription regulation</keyword>
<keyword evidence="8" id="KW-1185">Reference proteome</keyword>
<sequence length="267" mass="31270">MNLNDNHISLTHRSCSPQTDNSNPDCDDSEDESDQDIQHILQTVGRNDCSISSPDYYDSRRYEIMYEMMNVEKQFDELKTILYEESILFIDRKLLAIENEEAPEYQHELTKLYDEMKVHLDVAKRRHEIELQALENATQSELLSLNQTLENDKVLLYHHMQENLQEQIDEIENLKMKSELSANILQEIHPSEHQHSMKRRDATDPTKATNRKKARTADKDNLAIFYQLSDMNIVEDWAIIQTSLQRSAIILDESDGEESDMQDDTNH</sequence>
<dbReference type="PANTHER" id="PTHR21964">
    <property type="entry name" value="BREAST CANCER METASTASIS-SUPPRESSOR 1"/>
    <property type="match status" value="1"/>
</dbReference>
<feature type="region of interest" description="Disordered" evidence="6">
    <location>
        <begin position="1"/>
        <end position="35"/>
    </location>
</feature>
<comment type="caution">
    <text evidence="7">The sequence shown here is derived from an EMBL/GenBank/DDBJ whole genome shotgun (WGS) entry which is preliminary data.</text>
</comment>
<keyword evidence="4" id="KW-0804">Transcription</keyword>
<feature type="compositionally biased region" description="Basic and acidic residues" evidence="6">
    <location>
        <begin position="189"/>
        <end position="204"/>
    </location>
</feature>
<dbReference type="AlphaFoldDB" id="A0A813NQA6"/>
<dbReference type="SMART" id="SM01401">
    <property type="entry name" value="Sds3"/>
    <property type="match status" value="1"/>
</dbReference>
<evidence type="ECO:0000313" key="8">
    <source>
        <dbReference type="Proteomes" id="UP000663828"/>
    </source>
</evidence>
<name>A0A813NQA6_ADIRI</name>
<proteinExistence type="predicted"/>
<organism evidence="7 8">
    <name type="scientific">Adineta ricciae</name>
    <name type="common">Rotifer</name>
    <dbReference type="NCBI Taxonomy" id="249248"/>
    <lineage>
        <taxon>Eukaryota</taxon>
        <taxon>Metazoa</taxon>
        <taxon>Spiralia</taxon>
        <taxon>Gnathifera</taxon>
        <taxon>Rotifera</taxon>
        <taxon>Eurotatoria</taxon>
        <taxon>Bdelloidea</taxon>
        <taxon>Adinetida</taxon>
        <taxon>Adinetidae</taxon>
        <taxon>Adineta</taxon>
    </lineage>
</organism>
<evidence type="ECO:0000256" key="4">
    <source>
        <dbReference type="ARBA" id="ARBA00023163"/>
    </source>
</evidence>
<dbReference type="InterPro" id="IPR013907">
    <property type="entry name" value="Sds3"/>
</dbReference>
<feature type="compositionally biased region" description="Polar residues" evidence="6">
    <location>
        <begin position="1"/>
        <end position="19"/>
    </location>
</feature>
<dbReference type="Pfam" id="PF08598">
    <property type="entry name" value="Sds3"/>
    <property type="match status" value="1"/>
</dbReference>
<dbReference type="Proteomes" id="UP000663828">
    <property type="component" value="Unassembled WGS sequence"/>
</dbReference>
<dbReference type="GO" id="GO:0010468">
    <property type="term" value="P:regulation of gene expression"/>
    <property type="evidence" value="ECO:0007669"/>
    <property type="project" value="UniProtKB-ARBA"/>
</dbReference>
<evidence type="ECO:0000256" key="3">
    <source>
        <dbReference type="ARBA" id="ARBA00023015"/>
    </source>
</evidence>
<evidence type="ECO:0000256" key="5">
    <source>
        <dbReference type="ARBA" id="ARBA00023242"/>
    </source>
</evidence>